<name>A0A096CW52_9BACT</name>
<gene>
    <name evidence="2" type="ORF">HMPREF9302_10765</name>
</gene>
<keyword evidence="1" id="KW-0732">Signal</keyword>
<evidence type="ECO:0000313" key="2">
    <source>
        <dbReference type="EMBL" id="KGF49529.1"/>
    </source>
</evidence>
<evidence type="ECO:0000256" key="1">
    <source>
        <dbReference type="SAM" id="SignalP"/>
    </source>
</evidence>
<evidence type="ECO:0000313" key="3">
    <source>
        <dbReference type="Proteomes" id="UP000029614"/>
    </source>
</evidence>
<keyword evidence="3" id="KW-1185">Reference proteome</keyword>
<evidence type="ECO:0008006" key="4">
    <source>
        <dbReference type="Google" id="ProtNLM"/>
    </source>
</evidence>
<accession>A0A096CW52</accession>
<sequence>MKYMNLIKYLLALCSLEVIAACSSENVIVENVKVTDILTSDCKSSASKEDSRPEHLTDFYSNKTKLLMFMGKDNTVTAQFLDVMDNCAIGQLNVDVSCSEKKIVIILYPDRDMYTDCVCMYDVNFKIRNLLFGNYLIEIYQTTSNKQTSSSNRIYQGSVTLESNKTLTLTMTR</sequence>
<dbReference type="AlphaFoldDB" id="A0A096CW52"/>
<feature type="chain" id="PRO_5001925543" description="Lipoprotein" evidence="1">
    <location>
        <begin position="21"/>
        <end position="173"/>
    </location>
</feature>
<comment type="caution">
    <text evidence="2">The sequence shown here is derived from an EMBL/GenBank/DDBJ whole genome shotgun (WGS) entry which is preliminary data.</text>
</comment>
<protein>
    <recommendedName>
        <fullName evidence="4">Lipoprotein</fullName>
    </recommendedName>
</protein>
<proteinExistence type="predicted"/>
<organism evidence="2 3">
    <name type="scientific">Prevotella amnii DNF00058</name>
    <dbReference type="NCBI Taxonomy" id="1401066"/>
    <lineage>
        <taxon>Bacteria</taxon>
        <taxon>Pseudomonadati</taxon>
        <taxon>Bacteroidota</taxon>
        <taxon>Bacteroidia</taxon>
        <taxon>Bacteroidales</taxon>
        <taxon>Prevotellaceae</taxon>
        <taxon>Prevotella</taxon>
    </lineage>
</organism>
<reference evidence="2 3" key="1">
    <citation type="submission" date="2014-07" db="EMBL/GenBank/DDBJ databases">
        <authorList>
            <person name="McCorrison J."/>
            <person name="Sanka R."/>
            <person name="Torralba M."/>
            <person name="Gillis M."/>
            <person name="Haft D.H."/>
            <person name="Methe B."/>
            <person name="Sutton G."/>
            <person name="Nelson K.E."/>
        </authorList>
    </citation>
    <scope>NUCLEOTIDE SEQUENCE [LARGE SCALE GENOMIC DNA]</scope>
    <source>
        <strain evidence="2 3">DNF00058</strain>
    </source>
</reference>
<dbReference type="EMBL" id="JRNU01000117">
    <property type="protein sequence ID" value="KGF49529.1"/>
    <property type="molecule type" value="Genomic_DNA"/>
</dbReference>
<feature type="signal peptide" evidence="1">
    <location>
        <begin position="1"/>
        <end position="20"/>
    </location>
</feature>
<dbReference type="Proteomes" id="UP000029614">
    <property type="component" value="Unassembled WGS sequence"/>
</dbReference>